<evidence type="ECO:0000313" key="2">
    <source>
        <dbReference type="EMBL" id="AQT38625.1"/>
    </source>
</evidence>
<dbReference type="AlphaFoldDB" id="A0A3G1HEW1"/>
<keyword evidence="1" id="KW-0812">Transmembrane</keyword>
<geneLocation type="mitochondrion" evidence="2"/>
<keyword evidence="1" id="KW-0472">Membrane</keyword>
<reference evidence="2" key="1">
    <citation type="journal article" date="2017" name="F1000 Biol Rep 0">
        <title>Mitogenomes of Giant-Skipper butterflies reveal an ancient split between deep and shallow root feeders.</title>
        <authorList>
            <person name="Zhang J."/>
            <person name="Cong Q."/>
            <person name="Fan X.-L."/>
            <person name="Wang R."/>
            <person name="Wang M."/>
            <person name="Grishin N."/>
        </authorList>
    </citation>
    <scope>NUCLEOTIDE SEQUENCE</scope>
</reference>
<accession>A0A3G1HEW1</accession>
<feature type="transmembrane region" description="Helical" evidence="1">
    <location>
        <begin position="6"/>
        <end position="31"/>
    </location>
</feature>
<proteinExistence type="predicted"/>
<keyword evidence="1" id="KW-1133">Transmembrane helix</keyword>
<name>A0A3G1HEW1_9NEOP</name>
<sequence length="56" mass="7020">MPQMMPINWMMSFIMFISIFVMFNILNFYIFKYKNINNNMNNNLMNTPLKKNNWMW</sequence>
<dbReference type="EMBL" id="KY630502">
    <property type="protein sequence ID" value="AQT38625.1"/>
    <property type="molecule type" value="Genomic_DNA"/>
</dbReference>
<organism evidence="2">
    <name type="scientific">Megathymus violae</name>
    <dbReference type="NCBI Taxonomy" id="2795567"/>
    <lineage>
        <taxon>Eukaryota</taxon>
        <taxon>Metazoa</taxon>
        <taxon>Ecdysozoa</taxon>
        <taxon>Arthropoda</taxon>
        <taxon>Hexapoda</taxon>
        <taxon>Insecta</taxon>
        <taxon>Pterygota</taxon>
        <taxon>Neoptera</taxon>
        <taxon>Endopterygota</taxon>
        <taxon>Lepidoptera</taxon>
        <taxon>Glossata</taxon>
        <taxon>Ditrysia</taxon>
        <taxon>Hesperioidea</taxon>
        <taxon>Hesperiidae</taxon>
        <taxon>Hesperiinae</taxon>
        <taxon>Megathymini</taxon>
        <taxon>Megathymus</taxon>
    </lineage>
</organism>
<keyword evidence="2" id="KW-0496">Mitochondrion</keyword>
<protein>
    <submittedName>
        <fullName evidence="2">ATP synthase F0 subunit 8</fullName>
    </submittedName>
</protein>
<evidence type="ECO:0000256" key="1">
    <source>
        <dbReference type="SAM" id="Phobius"/>
    </source>
</evidence>
<gene>
    <name evidence="2" type="primary">ATP8</name>
</gene>